<accession>A0A537JVD8</accession>
<dbReference type="InterPro" id="IPR003760">
    <property type="entry name" value="PnrA-like"/>
</dbReference>
<name>A0A537JVD8_9BACT</name>
<dbReference type="PROSITE" id="PS00380">
    <property type="entry name" value="RHODANESE_1"/>
    <property type="match status" value="1"/>
</dbReference>
<reference evidence="3 4" key="1">
    <citation type="journal article" date="2019" name="Nat. Microbiol.">
        <title>Mediterranean grassland soil C-N compound turnover is dependent on rainfall and depth, and is mediated by genomically divergent microorganisms.</title>
        <authorList>
            <person name="Diamond S."/>
            <person name="Andeer P.F."/>
            <person name="Li Z."/>
            <person name="Crits-Christoph A."/>
            <person name="Burstein D."/>
            <person name="Anantharaman K."/>
            <person name="Lane K.R."/>
            <person name="Thomas B.C."/>
            <person name="Pan C."/>
            <person name="Northen T.R."/>
            <person name="Banfield J.F."/>
        </authorList>
    </citation>
    <scope>NUCLEOTIDE SEQUENCE [LARGE SCALE GENOMIC DNA]</scope>
    <source>
        <strain evidence="3">NP_3</strain>
    </source>
</reference>
<evidence type="ECO:0000256" key="1">
    <source>
        <dbReference type="ARBA" id="ARBA00022729"/>
    </source>
</evidence>
<comment type="caution">
    <text evidence="3">The sequence shown here is derived from an EMBL/GenBank/DDBJ whole genome shotgun (WGS) entry which is preliminary data.</text>
</comment>
<dbReference type="GO" id="GO:0004792">
    <property type="term" value="F:thiosulfate-cyanide sulfurtransferase activity"/>
    <property type="evidence" value="ECO:0007669"/>
    <property type="project" value="InterPro"/>
</dbReference>
<evidence type="ECO:0000313" key="4">
    <source>
        <dbReference type="Proteomes" id="UP000318509"/>
    </source>
</evidence>
<sequence length="399" mass="43101">MRRGISLVMASLVLGLALALGAPALPVTGAAPIVFGVVLVGPHNDHGWSEAHYIAAQYAKAHVPGARLIYVDSVNPAAKPGVTVPQVVDNMVSQGAGLVLTTSDDFQDGTLEAARRHPTLPIINVSGDHAWKAGKDYKAPPNESNFMGRMEYMKMVAGCAAALTTRTGKIGYLGPLVNDETRRLADSVYLGARYCWTKYLGKDPAALKFKVTWIGFWFNIPGQTLDPTKVADDFYTTGYDVVASGIDTTEALVEANKTANAGGKVWAIPYDFKGACREAPSVCLGVPYFNWGPAYVKAIRLVEGGAYKQYWDWNGPDWKNIDNPDTSAVGFERGPALGAEAGARLDSLIRGLGNRLIILWKGPLWLQDGSLYLKPGEVATDLQIWYMPQLLQGMEGPSR</sequence>
<dbReference type="EMBL" id="VBAK01000157">
    <property type="protein sequence ID" value="TMI87444.1"/>
    <property type="molecule type" value="Genomic_DNA"/>
</dbReference>
<dbReference type="GO" id="GO:0005886">
    <property type="term" value="C:plasma membrane"/>
    <property type="evidence" value="ECO:0007669"/>
    <property type="project" value="InterPro"/>
</dbReference>
<organism evidence="3 4">
    <name type="scientific">Candidatus Segetimicrobium genomatis</name>
    <dbReference type="NCBI Taxonomy" id="2569760"/>
    <lineage>
        <taxon>Bacteria</taxon>
        <taxon>Bacillati</taxon>
        <taxon>Candidatus Sysuimicrobiota</taxon>
        <taxon>Candidatus Sysuimicrobiia</taxon>
        <taxon>Candidatus Sysuimicrobiales</taxon>
        <taxon>Candidatus Segetimicrobiaceae</taxon>
        <taxon>Candidatus Segetimicrobium</taxon>
    </lineage>
</organism>
<dbReference type="AlphaFoldDB" id="A0A537JVD8"/>
<dbReference type="PANTHER" id="PTHR43208:SF1">
    <property type="entry name" value="ABC TRANSPORTER SUBSTRATE-BINDING PROTEIN"/>
    <property type="match status" value="1"/>
</dbReference>
<dbReference type="Proteomes" id="UP000318509">
    <property type="component" value="Unassembled WGS sequence"/>
</dbReference>
<proteinExistence type="predicted"/>
<dbReference type="PANTHER" id="PTHR43208">
    <property type="entry name" value="ABC TRANSPORTER SUBSTRATE-BINDING PROTEIN"/>
    <property type="match status" value="1"/>
</dbReference>
<evidence type="ECO:0000259" key="2">
    <source>
        <dbReference type="Pfam" id="PF02608"/>
    </source>
</evidence>
<dbReference type="Pfam" id="PF02608">
    <property type="entry name" value="Bmp"/>
    <property type="match status" value="1"/>
</dbReference>
<evidence type="ECO:0000313" key="3">
    <source>
        <dbReference type="EMBL" id="TMI87444.1"/>
    </source>
</evidence>
<keyword evidence="1" id="KW-0732">Signal</keyword>
<dbReference type="InterPro" id="IPR001307">
    <property type="entry name" value="Thiosulphate_STrfase_CS"/>
</dbReference>
<protein>
    <submittedName>
        <fullName evidence="3">BMP family ABC transporter substrate-binding protein</fullName>
    </submittedName>
</protein>
<feature type="domain" description="ABC transporter substrate-binding protein PnrA-like" evidence="2">
    <location>
        <begin position="35"/>
        <end position="194"/>
    </location>
</feature>
<gene>
    <name evidence="3" type="ORF">E6H00_15585</name>
</gene>
<dbReference type="Gene3D" id="3.40.50.2300">
    <property type="match status" value="2"/>
</dbReference>
<dbReference type="InterPro" id="IPR052910">
    <property type="entry name" value="ABC-Purine-Binding"/>
</dbReference>